<dbReference type="Gene3D" id="3.10.20.730">
    <property type="entry name" value="RNAP, epsilon subunit-like"/>
    <property type="match status" value="1"/>
</dbReference>
<dbReference type="eggNOG" id="COG5503">
    <property type="taxonomic scope" value="Bacteria"/>
</dbReference>
<dbReference type="HOGENOM" id="CLU_187518_1_0_9"/>
<keyword evidence="4 5" id="KW-0804">Transcription</keyword>
<dbReference type="GO" id="GO:0003677">
    <property type="term" value="F:DNA binding"/>
    <property type="evidence" value="ECO:0007669"/>
    <property type="project" value="UniProtKB-UniRule"/>
</dbReference>
<evidence type="ECO:0000256" key="2">
    <source>
        <dbReference type="ARBA" id="ARBA00022679"/>
    </source>
</evidence>
<evidence type="ECO:0000313" key="7">
    <source>
        <dbReference type="Proteomes" id="UP000005316"/>
    </source>
</evidence>
<evidence type="ECO:0000256" key="5">
    <source>
        <dbReference type="HAMAP-Rule" id="MF_01553"/>
    </source>
</evidence>
<comment type="caution">
    <text evidence="6">The sequence shown here is derived from an EMBL/GenBank/DDBJ whole genome shotgun (WGS) entry which is preliminary data.</text>
</comment>
<comment type="similarity">
    <text evidence="5">Belongs to the RNA polymerase subunit epsilon family.</text>
</comment>
<evidence type="ECO:0000256" key="4">
    <source>
        <dbReference type="ARBA" id="ARBA00023163"/>
    </source>
</evidence>
<keyword evidence="3 5" id="KW-0548">Nucleotidyltransferase</keyword>
<dbReference type="GO" id="GO:0003899">
    <property type="term" value="F:DNA-directed RNA polymerase activity"/>
    <property type="evidence" value="ECO:0007669"/>
    <property type="project" value="UniProtKB-UniRule"/>
</dbReference>
<comment type="function">
    <text evidence="5">A non-essential component of RNA polymerase (RNAP).</text>
</comment>
<dbReference type="InterPro" id="IPR009907">
    <property type="entry name" value="RpoY"/>
</dbReference>
<dbReference type="EMBL" id="AFPZ01000020">
    <property type="protein sequence ID" value="EGQ27103.1"/>
    <property type="molecule type" value="Genomic_DNA"/>
</dbReference>
<protein>
    <recommendedName>
        <fullName evidence="5">DNA-directed RNA polymerase subunit epsilon</fullName>
        <shortName evidence="5">RNAP epsilon subunit</shortName>
        <ecNumber evidence="5">2.7.7.6</ecNumber>
    </recommendedName>
    <alternativeName>
        <fullName evidence="5">RNA polymerase epsilon subunit</fullName>
    </alternativeName>
    <alternativeName>
        <fullName evidence="5">Transcriptase subunit epsilon</fullName>
    </alternativeName>
</protein>
<sequence>MKNMFYIERKKGEFIMIFKVYYHENVHQVPVRENTQSLYVEAETEKAVRDQLQDRQIMIEYIQKLEGEHLEYEQASPHFQVEQV</sequence>
<dbReference type="AlphaFoldDB" id="F9DPR0"/>
<comment type="catalytic activity">
    <reaction evidence="5">
        <text>RNA(n) + a ribonucleoside 5'-triphosphate = RNA(n+1) + diphosphate</text>
        <dbReference type="Rhea" id="RHEA:21248"/>
        <dbReference type="Rhea" id="RHEA-COMP:14527"/>
        <dbReference type="Rhea" id="RHEA-COMP:17342"/>
        <dbReference type="ChEBI" id="CHEBI:33019"/>
        <dbReference type="ChEBI" id="CHEBI:61557"/>
        <dbReference type="ChEBI" id="CHEBI:140395"/>
        <dbReference type="EC" id="2.7.7.6"/>
    </reaction>
</comment>
<dbReference type="STRING" id="759851.SAMN04244570_2545"/>
<dbReference type="Proteomes" id="UP000005316">
    <property type="component" value="Unassembled WGS sequence"/>
</dbReference>
<dbReference type="EC" id="2.7.7.6" evidence="5"/>
<gene>
    <name evidence="5" type="primary">rpoY</name>
    <name evidence="6" type="ORF">HMPREF9372_0790</name>
</gene>
<evidence type="ECO:0000256" key="1">
    <source>
        <dbReference type="ARBA" id="ARBA00022478"/>
    </source>
</evidence>
<evidence type="ECO:0000313" key="6">
    <source>
        <dbReference type="EMBL" id="EGQ27103.1"/>
    </source>
</evidence>
<dbReference type="HAMAP" id="MF_01553">
    <property type="entry name" value="RNApol_bact_RpoY"/>
    <property type="match status" value="1"/>
</dbReference>
<evidence type="ECO:0000256" key="3">
    <source>
        <dbReference type="ARBA" id="ARBA00022695"/>
    </source>
</evidence>
<proteinExistence type="inferred from homology"/>
<keyword evidence="2 5" id="KW-0808">Transferase</keyword>
<dbReference type="Pfam" id="PF07288">
    <property type="entry name" value="RpoY"/>
    <property type="match status" value="1"/>
</dbReference>
<name>F9DPR0_9BACL</name>
<keyword evidence="1 5" id="KW-0240">DNA-directed RNA polymerase</keyword>
<accession>F9DPR0</accession>
<dbReference type="NCBIfam" id="NF010188">
    <property type="entry name" value="PRK13667.1"/>
    <property type="match status" value="1"/>
</dbReference>
<organism evidence="6 7">
    <name type="scientific">Sporosarcina newyorkensis 2681</name>
    <dbReference type="NCBI Taxonomy" id="1027292"/>
    <lineage>
        <taxon>Bacteria</taxon>
        <taxon>Bacillati</taxon>
        <taxon>Bacillota</taxon>
        <taxon>Bacilli</taxon>
        <taxon>Bacillales</taxon>
        <taxon>Caryophanaceae</taxon>
        <taxon>Sporosarcina</taxon>
    </lineage>
</organism>
<reference evidence="6 7" key="1">
    <citation type="submission" date="2011-04" db="EMBL/GenBank/DDBJ databases">
        <authorList>
            <person name="Muzny D."/>
            <person name="Qin X."/>
            <person name="Deng J."/>
            <person name="Jiang H."/>
            <person name="Liu Y."/>
            <person name="Qu J."/>
            <person name="Song X.-Z."/>
            <person name="Zhang L."/>
            <person name="Thornton R."/>
            <person name="Coyle M."/>
            <person name="Francisco L."/>
            <person name="Jackson L."/>
            <person name="Javaid M."/>
            <person name="Korchina V."/>
            <person name="Kovar C."/>
            <person name="Mata R."/>
            <person name="Mathew T."/>
            <person name="Ngo R."/>
            <person name="Nguyen L."/>
            <person name="Nguyen N."/>
            <person name="Okwuonu G."/>
            <person name="Ongeri F."/>
            <person name="Pham C."/>
            <person name="Simmons D."/>
            <person name="Wilczek-Boney K."/>
            <person name="Hale W."/>
            <person name="Jakkamsetti A."/>
            <person name="Pham P."/>
            <person name="Ruth R."/>
            <person name="San Lucas F."/>
            <person name="Warren J."/>
            <person name="Zhang J."/>
            <person name="Zhao Z."/>
            <person name="Zhou C."/>
            <person name="Zhu D."/>
            <person name="Lee S."/>
            <person name="Bess C."/>
            <person name="Blankenburg K."/>
            <person name="Forbes L."/>
            <person name="Fu Q."/>
            <person name="Gubbala S."/>
            <person name="Hirani K."/>
            <person name="Jayaseelan J.C."/>
            <person name="Lara F."/>
            <person name="Munidasa M."/>
            <person name="Palculict T."/>
            <person name="Patil S."/>
            <person name="Pu L.-L."/>
            <person name="Saada N."/>
            <person name="Tang L."/>
            <person name="Weissenberger G."/>
            <person name="Zhu Y."/>
            <person name="Hemphill L."/>
            <person name="Shang Y."/>
            <person name="Youmans B."/>
            <person name="Ayvaz T."/>
            <person name="Ross M."/>
            <person name="Santibanez J."/>
            <person name="Aqrawi P."/>
            <person name="Gross S."/>
            <person name="Joshi V."/>
            <person name="Fowler G."/>
            <person name="Nazareth L."/>
            <person name="Reid J."/>
            <person name="Worley K."/>
            <person name="Petrosino J."/>
            <person name="Highlander S."/>
            <person name="Gibbs R."/>
        </authorList>
    </citation>
    <scope>NUCLEOTIDE SEQUENCE [LARGE SCALE GENOMIC DNA]</scope>
    <source>
        <strain evidence="6 7">2681</strain>
    </source>
</reference>
<dbReference type="GO" id="GO:0006351">
    <property type="term" value="P:DNA-templated transcription"/>
    <property type="evidence" value="ECO:0007669"/>
    <property type="project" value="UniProtKB-UniRule"/>
</dbReference>
<comment type="subunit">
    <text evidence="5">RNAP is composed of a core of 2 alpha, a beta and a beta' subunit. The core is associated with a delta subunit, and at least one of epsilon or omega. When a sigma factor is associated with the core the holoenzyme is formed, which can initiate transcription.</text>
</comment>
<dbReference type="GO" id="GO:0000428">
    <property type="term" value="C:DNA-directed RNA polymerase complex"/>
    <property type="evidence" value="ECO:0007669"/>
    <property type="project" value="UniProtKB-KW"/>
</dbReference>